<reference evidence="5 6" key="1">
    <citation type="submission" date="2016-07" db="EMBL/GenBank/DDBJ databases">
        <title>Pervasive Adenine N6-methylation of Active Genes in Fungi.</title>
        <authorList>
            <consortium name="DOE Joint Genome Institute"/>
            <person name="Mondo S.J."/>
            <person name="Dannebaum R.O."/>
            <person name="Kuo R.C."/>
            <person name="Labutti K."/>
            <person name="Haridas S."/>
            <person name="Kuo A."/>
            <person name="Salamov A."/>
            <person name="Ahrendt S.R."/>
            <person name="Lipzen A."/>
            <person name="Sullivan W."/>
            <person name="Andreopoulos W.B."/>
            <person name="Clum A."/>
            <person name="Lindquist E."/>
            <person name="Daum C."/>
            <person name="Ramamoorthy G.K."/>
            <person name="Gryganskyi A."/>
            <person name="Culley D."/>
            <person name="Magnuson J.K."/>
            <person name="James T.Y."/>
            <person name="O'Malley M.A."/>
            <person name="Stajich J.E."/>
            <person name="Spatafora J.W."/>
            <person name="Visel A."/>
            <person name="Grigoriev I.V."/>
        </authorList>
    </citation>
    <scope>NUCLEOTIDE SEQUENCE [LARGE SCALE GENOMIC DNA]</scope>
    <source>
        <strain evidence="5 6">12-1054</strain>
    </source>
</reference>
<dbReference type="OrthoDB" id="10249667at2759"/>
<dbReference type="RefSeq" id="XP_040725691.1">
    <property type="nucleotide sequence ID" value="XM_040869182.1"/>
</dbReference>
<dbReference type="Proteomes" id="UP000193685">
    <property type="component" value="Unassembled WGS sequence"/>
</dbReference>
<evidence type="ECO:0000313" key="6">
    <source>
        <dbReference type="Proteomes" id="UP000193685"/>
    </source>
</evidence>
<comment type="function">
    <text evidence="3">Involved in translation.</text>
</comment>
<dbReference type="PROSITE" id="PS50890">
    <property type="entry name" value="PUA"/>
    <property type="match status" value="1"/>
</dbReference>
<sequence length="182" mass="19948">MFSKFTAGSRADIKSTTPLKSSAQRNLKSKLVEAYPKLEPFIDDIIPKKSQMSLIKCEERVSLYSIDGKVVFYQHFDDALLPSLRLVHLYPECFPMVRVDRGAIKFVLSGANIMAPGMTSAGGMLPDGLEAEQAVIVMAEGKDHAVAVGVTKMSAAEMKEKNKGIGIETAHFLGDWLWALEA</sequence>
<dbReference type="PANTHER" id="PTHR22798:SF0">
    <property type="entry name" value="MALIGNANT T-CELL-AMPLIFIED SEQUENCE 1"/>
    <property type="match status" value="1"/>
</dbReference>
<dbReference type="InterPro" id="IPR015947">
    <property type="entry name" value="PUA-like_sf"/>
</dbReference>
<dbReference type="SMART" id="SM00359">
    <property type="entry name" value="PUA"/>
    <property type="match status" value="1"/>
</dbReference>
<dbReference type="CDD" id="cd21155">
    <property type="entry name" value="PUA_MCTS-1-like"/>
    <property type="match status" value="1"/>
</dbReference>
<protein>
    <recommendedName>
        <fullName evidence="3">Translation machinery-associated protein 20</fullName>
    </recommendedName>
</protein>
<keyword evidence="2 3" id="KW-0963">Cytoplasm</keyword>
<dbReference type="PANTHER" id="PTHR22798">
    <property type="entry name" value="MCT-1 PROTEIN"/>
    <property type="match status" value="1"/>
</dbReference>
<dbReference type="GO" id="GO:0003723">
    <property type="term" value="F:RNA binding"/>
    <property type="evidence" value="ECO:0007669"/>
    <property type="project" value="InterPro"/>
</dbReference>
<organism evidence="5 6">
    <name type="scientific">Protomyces lactucae-debilis</name>
    <dbReference type="NCBI Taxonomy" id="2754530"/>
    <lineage>
        <taxon>Eukaryota</taxon>
        <taxon>Fungi</taxon>
        <taxon>Dikarya</taxon>
        <taxon>Ascomycota</taxon>
        <taxon>Taphrinomycotina</taxon>
        <taxon>Taphrinomycetes</taxon>
        <taxon>Taphrinales</taxon>
        <taxon>Protomycetaceae</taxon>
        <taxon>Protomyces</taxon>
    </lineage>
</organism>
<feature type="domain" description="PUA" evidence="4">
    <location>
        <begin position="95"/>
        <end position="174"/>
    </location>
</feature>
<dbReference type="SUPFAM" id="SSF88697">
    <property type="entry name" value="PUA domain-like"/>
    <property type="match status" value="1"/>
</dbReference>
<dbReference type="CDD" id="cd11609">
    <property type="entry name" value="MCT1_N"/>
    <property type="match status" value="1"/>
</dbReference>
<dbReference type="InterPro" id="IPR041366">
    <property type="entry name" value="Pre-PUA"/>
</dbReference>
<evidence type="ECO:0000256" key="2">
    <source>
        <dbReference type="ARBA" id="ARBA00022490"/>
    </source>
</evidence>
<comment type="similarity">
    <text evidence="3">Belongs to the TMA20 family.</text>
</comment>
<gene>
    <name evidence="5" type="ORF">BCR37DRAFT_379073</name>
</gene>
<evidence type="ECO:0000256" key="1">
    <source>
        <dbReference type="ARBA" id="ARBA00004496"/>
    </source>
</evidence>
<dbReference type="EMBL" id="MCFI01000008">
    <property type="protein sequence ID" value="ORY83110.1"/>
    <property type="molecule type" value="Genomic_DNA"/>
</dbReference>
<dbReference type="STRING" id="56484.A0A1Y2FGP3"/>
<dbReference type="GeneID" id="63785781"/>
<dbReference type="InterPro" id="IPR004521">
    <property type="entry name" value="Uncharacterised_CHP00451"/>
</dbReference>
<dbReference type="Gene3D" id="3.10.400.20">
    <property type="match status" value="1"/>
</dbReference>
<dbReference type="Pfam" id="PF01472">
    <property type="entry name" value="PUA"/>
    <property type="match status" value="1"/>
</dbReference>
<comment type="subcellular location">
    <subcellularLocation>
        <location evidence="1 3">Cytoplasm</location>
    </subcellularLocation>
</comment>
<evidence type="ECO:0000256" key="3">
    <source>
        <dbReference type="PIRNR" id="PIRNR005067"/>
    </source>
</evidence>
<dbReference type="Pfam" id="PF17832">
    <property type="entry name" value="Pre-PUA"/>
    <property type="match status" value="1"/>
</dbReference>
<accession>A0A1Y2FGP3</accession>
<dbReference type="AlphaFoldDB" id="A0A1Y2FGP3"/>
<dbReference type="PIRSF" id="PIRSF005067">
    <property type="entry name" value="Tma_RNA-bind_prd"/>
    <property type="match status" value="1"/>
</dbReference>
<dbReference type="InterPro" id="IPR016437">
    <property type="entry name" value="MCT-1/Tma20"/>
</dbReference>
<dbReference type="InterPro" id="IPR002478">
    <property type="entry name" value="PUA"/>
</dbReference>
<evidence type="ECO:0000259" key="4">
    <source>
        <dbReference type="SMART" id="SM00359"/>
    </source>
</evidence>
<dbReference type="GO" id="GO:0005737">
    <property type="term" value="C:cytoplasm"/>
    <property type="evidence" value="ECO:0007669"/>
    <property type="project" value="UniProtKB-SubCell"/>
</dbReference>
<evidence type="ECO:0000313" key="5">
    <source>
        <dbReference type="EMBL" id="ORY83110.1"/>
    </source>
</evidence>
<proteinExistence type="inferred from homology"/>
<comment type="caution">
    <text evidence="5">The sequence shown here is derived from an EMBL/GenBank/DDBJ whole genome shotgun (WGS) entry which is preliminary data.</text>
</comment>
<dbReference type="NCBIfam" id="TIGR00451">
    <property type="entry name" value="unchar_dom_2"/>
    <property type="match status" value="1"/>
</dbReference>
<dbReference type="OMA" id="GVENIHY"/>
<dbReference type="GO" id="GO:0001731">
    <property type="term" value="P:formation of translation preinitiation complex"/>
    <property type="evidence" value="ECO:0007669"/>
    <property type="project" value="TreeGrafter"/>
</dbReference>
<keyword evidence="6" id="KW-1185">Reference proteome</keyword>
<name>A0A1Y2FGP3_PROLT</name>